<proteinExistence type="predicted"/>
<feature type="compositionally biased region" description="Basic and acidic residues" evidence="1">
    <location>
        <begin position="89"/>
        <end position="98"/>
    </location>
</feature>
<feature type="region of interest" description="Disordered" evidence="1">
    <location>
        <begin position="1"/>
        <end position="23"/>
    </location>
</feature>
<evidence type="ECO:0000313" key="2">
    <source>
        <dbReference type="EMBL" id="KAG8071649.1"/>
    </source>
</evidence>
<evidence type="ECO:0000313" key="3">
    <source>
        <dbReference type="Proteomes" id="UP000729402"/>
    </source>
</evidence>
<reference evidence="2" key="2">
    <citation type="submission" date="2021-02" db="EMBL/GenBank/DDBJ databases">
        <authorList>
            <person name="Kimball J.A."/>
            <person name="Haas M.W."/>
            <person name="Macchietto M."/>
            <person name="Kono T."/>
            <person name="Duquette J."/>
            <person name="Shao M."/>
        </authorList>
    </citation>
    <scope>NUCLEOTIDE SEQUENCE</scope>
    <source>
        <tissue evidence="2">Fresh leaf tissue</tissue>
    </source>
</reference>
<gene>
    <name evidence="2" type="ORF">GUJ93_ZPchr0006g41103</name>
</gene>
<dbReference type="EMBL" id="JAAALK010000283">
    <property type="protein sequence ID" value="KAG8071649.1"/>
    <property type="molecule type" value="Genomic_DNA"/>
</dbReference>
<evidence type="ECO:0000256" key="1">
    <source>
        <dbReference type="SAM" id="MobiDB-lite"/>
    </source>
</evidence>
<comment type="caution">
    <text evidence="2">The sequence shown here is derived from an EMBL/GenBank/DDBJ whole genome shotgun (WGS) entry which is preliminary data.</text>
</comment>
<feature type="compositionally biased region" description="Basic and acidic residues" evidence="1">
    <location>
        <begin position="39"/>
        <end position="54"/>
    </location>
</feature>
<sequence length="98" mass="11151">MKCRAVPDGLPGREGGCPDRSPPPPFLCLSLCARKKMERGRSRERSGTMDELTRGNRSTLRWPARRRHLAVPPRWPGDPEEATGDDVSDVVRDREKWQ</sequence>
<feature type="compositionally biased region" description="Acidic residues" evidence="1">
    <location>
        <begin position="78"/>
        <end position="88"/>
    </location>
</feature>
<accession>A0A8J5T7T5</accession>
<organism evidence="2 3">
    <name type="scientific">Zizania palustris</name>
    <name type="common">Northern wild rice</name>
    <dbReference type="NCBI Taxonomy" id="103762"/>
    <lineage>
        <taxon>Eukaryota</taxon>
        <taxon>Viridiplantae</taxon>
        <taxon>Streptophyta</taxon>
        <taxon>Embryophyta</taxon>
        <taxon>Tracheophyta</taxon>
        <taxon>Spermatophyta</taxon>
        <taxon>Magnoliopsida</taxon>
        <taxon>Liliopsida</taxon>
        <taxon>Poales</taxon>
        <taxon>Poaceae</taxon>
        <taxon>BOP clade</taxon>
        <taxon>Oryzoideae</taxon>
        <taxon>Oryzeae</taxon>
        <taxon>Zizaniinae</taxon>
        <taxon>Zizania</taxon>
    </lineage>
</organism>
<protein>
    <submittedName>
        <fullName evidence="2">Uncharacterized protein</fullName>
    </submittedName>
</protein>
<reference evidence="2" key="1">
    <citation type="journal article" date="2021" name="bioRxiv">
        <title>Whole Genome Assembly and Annotation of Northern Wild Rice, Zizania palustris L., Supports a Whole Genome Duplication in the Zizania Genus.</title>
        <authorList>
            <person name="Haas M."/>
            <person name="Kono T."/>
            <person name="Macchietto M."/>
            <person name="Millas R."/>
            <person name="McGilp L."/>
            <person name="Shao M."/>
            <person name="Duquette J."/>
            <person name="Hirsch C.N."/>
            <person name="Kimball J."/>
        </authorList>
    </citation>
    <scope>NUCLEOTIDE SEQUENCE</scope>
    <source>
        <tissue evidence="2">Fresh leaf tissue</tissue>
    </source>
</reference>
<feature type="region of interest" description="Disordered" evidence="1">
    <location>
        <begin position="37"/>
        <end position="98"/>
    </location>
</feature>
<name>A0A8J5T7T5_ZIZPA</name>
<keyword evidence="3" id="KW-1185">Reference proteome</keyword>
<dbReference type="AlphaFoldDB" id="A0A8J5T7T5"/>
<dbReference type="Proteomes" id="UP000729402">
    <property type="component" value="Unassembled WGS sequence"/>
</dbReference>